<dbReference type="Proteomes" id="UP000068016">
    <property type="component" value="Unassembled WGS sequence"/>
</dbReference>
<comment type="caution">
    <text evidence="1">The sequence shown here is derived from an EMBL/GenBank/DDBJ whole genome shotgun (WGS) entry which is preliminary data.</text>
</comment>
<organism evidence="1 2">
    <name type="scientific">Burkholderia territorii</name>
    <dbReference type="NCBI Taxonomy" id="1503055"/>
    <lineage>
        <taxon>Bacteria</taxon>
        <taxon>Pseudomonadati</taxon>
        <taxon>Pseudomonadota</taxon>
        <taxon>Betaproteobacteria</taxon>
        <taxon>Burkholderiales</taxon>
        <taxon>Burkholderiaceae</taxon>
        <taxon>Burkholderia</taxon>
        <taxon>Burkholderia cepacia complex</taxon>
    </lineage>
</organism>
<name>A0A108EVH5_9BURK</name>
<evidence type="ECO:0000313" key="2">
    <source>
        <dbReference type="Proteomes" id="UP000068016"/>
    </source>
</evidence>
<proteinExistence type="predicted"/>
<dbReference type="SUPFAM" id="SSF52402">
    <property type="entry name" value="Adenine nucleotide alpha hydrolases-like"/>
    <property type="match status" value="1"/>
</dbReference>
<dbReference type="AlphaFoldDB" id="A0A108EVH5"/>
<gene>
    <name evidence="1" type="ORF">WT83_11655</name>
</gene>
<dbReference type="EMBL" id="LPLZ01000033">
    <property type="protein sequence ID" value="KWN18118.1"/>
    <property type="molecule type" value="Genomic_DNA"/>
</dbReference>
<protein>
    <submittedName>
        <fullName evidence="1">Uncharacterized protein</fullName>
    </submittedName>
</protein>
<reference evidence="1 2" key="1">
    <citation type="submission" date="2015-11" db="EMBL/GenBank/DDBJ databases">
        <title>Expanding the genomic diversity of Burkholderia species for the development of highly accurate diagnostics.</title>
        <authorList>
            <person name="Sahl J."/>
            <person name="Keim P."/>
            <person name="Wagner D."/>
        </authorList>
    </citation>
    <scope>NUCLEOTIDE SEQUENCE [LARGE SCALE GENOMIC DNA]</scope>
    <source>
        <strain evidence="1 2">MSMB793WGS</strain>
    </source>
</reference>
<evidence type="ECO:0000313" key="1">
    <source>
        <dbReference type="EMBL" id="KWN18118.1"/>
    </source>
</evidence>
<sequence>MTIEHARTSSQTALMARLQGYFSPLEQEGIVRLGARIVEHAGGPGALAAYKLMVAYGGGKDSSYTVAFLRAVQLHLLAEHGASFTLRVANMRHAGVPYAVMANIDRVYQALALYDDPRVELLVVDHDMVREFCRDVPFPASVRAMNRFDMLMNGHRTAGDGRPTFCNSCNLAVADFYGRAAWWGGGVSAVVTGDSRKEQKHYFTWIMRLAERVGLDIETCRRQGFRGLLAALDGVGQAYYEELYGPGFEADKARRRIASGDALADPAFISIYDLVSYRVDEHWELLTEFLGFRFDELAFSFTESDCANPMLMAHFRGLKAQFVQQRDYHDGIREYLGLAEHLMRRKEMPERLIEHALAPYATPAAIDARRALANRFAEEAFDLGETQLVCMQFAPFVDRGAQLERYLERCAPSMRNRAADLHALLGSEAAQDGADADCADTSPGAWLEQTSGLPLAALRSLYRNSRVDFSVDVSLIAKVRENDPHKRRIDTVDPDTGEAVCELVSGR</sequence>
<dbReference type="RefSeq" id="WP_060346929.1">
    <property type="nucleotide sequence ID" value="NZ_LPLZ01000033.1"/>
</dbReference>
<accession>A0A108EVH5</accession>